<dbReference type="InterPro" id="IPR036513">
    <property type="entry name" value="STAS_dom_sf"/>
</dbReference>
<keyword evidence="2" id="KW-0812">Transmembrane</keyword>
<evidence type="ECO:0000313" key="5">
    <source>
        <dbReference type="Proteomes" id="UP000220527"/>
    </source>
</evidence>
<dbReference type="EMBL" id="NQWI01000187">
    <property type="protein sequence ID" value="PDW00389.1"/>
    <property type="molecule type" value="Genomic_DNA"/>
</dbReference>
<evidence type="ECO:0000256" key="1">
    <source>
        <dbReference type="SAM" id="Coils"/>
    </source>
</evidence>
<feature type="domain" description="STAS" evidence="3">
    <location>
        <begin position="250"/>
        <end position="361"/>
    </location>
</feature>
<feature type="transmembrane region" description="Helical" evidence="2">
    <location>
        <begin position="125"/>
        <end position="148"/>
    </location>
</feature>
<protein>
    <submittedName>
        <fullName evidence="4">Anti-anti-sigma factor</fullName>
    </submittedName>
</protein>
<feature type="transmembrane region" description="Helical" evidence="2">
    <location>
        <begin position="160"/>
        <end position="182"/>
    </location>
</feature>
<gene>
    <name evidence="4" type="ORF">CJ255_20765</name>
</gene>
<comment type="caution">
    <text evidence="4">The sequence shown here is derived from an EMBL/GenBank/DDBJ whole genome shotgun (WGS) entry which is preliminary data.</text>
</comment>
<feature type="coiled-coil region" evidence="1">
    <location>
        <begin position="218"/>
        <end position="249"/>
    </location>
</feature>
<evidence type="ECO:0000259" key="3">
    <source>
        <dbReference type="PROSITE" id="PS50801"/>
    </source>
</evidence>
<feature type="transmembrane region" description="Helical" evidence="2">
    <location>
        <begin position="50"/>
        <end position="71"/>
    </location>
</feature>
<dbReference type="PROSITE" id="PS50801">
    <property type="entry name" value="STAS"/>
    <property type="match status" value="1"/>
</dbReference>
<keyword evidence="2" id="KW-1133">Transmembrane helix</keyword>
<feature type="transmembrane region" description="Helical" evidence="2">
    <location>
        <begin position="102"/>
        <end position="120"/>
    </location>
</feature>
<reference evidence="5" key="1">
    <citation type="submission" date="2017-08" db="EMBL/GenBank/DDBJ databases">
        <authorList>
            <person name="Grouzdev D.S."/>
            <person name="Gaisin V.A."/>
            <person name="Rysina M.S."/>
            <person name="Gorlenko V.M."/>
        </authorList>
    </citation>
    <scope>NUCLEOTIDE SEQUENCE [LARGE SCALE GENOMIC DNA]</scope>
    <source>
        <strain evidence="5">Kir15-3F</strain>
    </source>
</reference>
<feature type="transmembrane region" description="Helical" evidence="2">
    <location>
        <begin position="78"/>
        <end position="96"/>
    </location>
</feature>
<keyword evidence="1" id="KW-0175">Coiled coil</keyword>
<dbReference type="PANTHER" id="PTHR33745">
    <property type="entry name" value="RSBT ANTAGONIST PROTEIN RSBS-RELATED"/>
    <property type="match status" value="1"/>
</dbReference>
<name>A0A2A6RE13_9CHLR</name>
<dbReference type="Proteomes" id="UP000220527">
    <property type="component" value="Unassembled WGS sequence"/>
</dbReference>
<dbReference type="AlphaFoldDB" id="A0A2A6RE13"/>
<evidence type="ECO:0000256" key="2">
    <source>
        <dbReference type="SAM" id="Phobius"/>
    </source>
</evidence>
<evidence type="ECO:0000313" key="4">
    <source>
        <dbReference type="EMBL" id="PDW00389.1"/>
    </source>
</evidence>
<dbReference type="SUPFAM" id="SSF52091">
    <property type="entry name" value="SpoIIaa-like"/>
    <property type="match status" value="1"/>
</dbReference>
<dbReference type="InterPro" id="IPR051932">
    <property type="entry name" value="Bact_StressResp_Reg"/>
</dbReference>
<dbReference type="CDD" id="cd07041">
    <property type="entry name" value="STAS_RsbR_RsbS_like"/>
    <property type="match status" value="1"/>
</dbReference>
<dbReference type="Gene3D" id="3.30.750.24">
    <property type="entry name" value="STAS domain"/>
    <property type="match status" value="1"/>
</dbReference>
<dbReference type="Pfam" id="PF01740">
    <property type="entry name" value="STAS"/>
    <property type="match status" value="1"/>
</dbReference>
<keyword evidence="5" id="KW-1185">Reference proteome</keyword>
<dbReference type="PANTHER" id="PTHR33745:SF1">
    <property type="entry name" value="RSBT ANTAGONIST PROTEIN RSBS"/>
    <property type="match status" value="1"/>
</dbReference>
<feature type="transmembrane region" description="Helical" evidence="2">
    <location>
        <begin position="21"/>
        <end position="44"/>
    </location>
</feature>
<dbReference type="OrthoDB" id="158097at2"/>
<accession>A0A2A6RE13</accession>
<sequence length="365" mass="38856">MKNFLIIDRFSDPIERQQAPVLIYIFAAISIGALLAFLLFFAVLGLSVAGLLLMGAAALVSITSAASVWVLRGGHFTAATLLSALGLLAGVSIPIVGFGYPAATSFIVVLVLPVLFIGLATNRRLLLMTAGASTLIASIAWAITPLMAETRARIAPTHDLTAISVGLFLIVLAVVVAIIMLFGSELRQALIAALAREQELEQLRAGLEATVATRTADLQQALGTVERREQQLQQTIQELQSSQETIRELSAPVIPVLPGVLVAPLIGTMDSSRALAFTNNVLRVAEQQHARYVIFDITGVPVVDSRVAQILLQTARALQLLGTHVVVVGVRPEVAQTLVGLGIDLAQLQTFADLQQAITRIVDRS</sequence>
<dbReference type="InterPro" id="IPR002645">
    <property type="entry name" value="STAS_dom"/>
</dbReference>
<keyword evidence="2" id="KW-0472">Membrane</keyword>
<proteinExistence type="predicted"/>
<dbReference type="RefSeq" id="WP_097645990.1">
    <property type="nucleotide sequence ID" value="NZ_NQWI01000187.1"/>
</dbReference>
<organism evidence="4 5">
    <name type="scientific">Candidatus Viridilinea mediisalina</name>
    <dbReference type="NCBI Taxonomy" id="2024553"/>
    <lineage>
        <taxon>Bacteria</taxon>
        <taxon>Bacillati</taxon>
        <taxon>Chloroflexota</taxon>
        <taxon>Chloroflexia</taxon>
        <taxon>Chloroflexales</taxon>
        <taxon>Chloroflexineae</taxon>
        <taxon>Oscillochloridaceae</taxon>
        <taxon>Candidatus Viridilinea</taxon>
    </lineage>
</organism>